<protein>
    <submittedName>
        <fullName evidence="1">Uncharacterized protein</fullName>
    </submittedName>
</protein>
<organism evidence="1 2">
    <name type="scientific">Streptomyces lavendulae subsp. lavendulae</name>
    <dbReference type="NCBI Taxonomy" id="58340"/>
    <lineage>
        <taxon>Bacteria</taxon>
        <taxon>Bacillati</taxon>
        <taxon>Actinomycetota</taxon>
        <taxon>Actinomycetes</taxon>
        <taxon>Kitasatosporales</taxon>
        <taxon>Streptomycetaceae</taxon>
        <taxon>Streptomyces</taxon>
    </lineage>
</organism>
<dbReference type="RefSeq" id="WP_037687266.1">
    <property type="nucleotide sequence ID" value="NZ_CP024985.1"/>
</dbReference>
<sequence>MPEYRSPRAHRLARILADMAPGAAVLRISQLDPSQSWPSPFCRAYDRLGRGIPLTRVRGLTAARWVIRAHPDVRWDQPYDLDLDSGVLRPATERHTAVERRR</sequence>
<dbReference type="EMBL" id="CP024985">
    <property type="protein sequence ID" value="ATZ23074.1"/>
    <property type="molecule type" value="Genomic_DNA"/>
</dbReference>
<gene>
    <name evidence="1" type="ORF">SLAV_05845</name>
</gene>
<accession>A0A2K8P8K9</accession>
<evidence type="ECO:0000313" key="2">
    <source>
        <dbReference type="Proteomes" id="UP000231791"/>
    </source>
</evidence>
<dbReference type="GeneID" id="49382289"/>
<reference evidence="1 2" key="1">
    <citation type="submission" date="2017-11" db="EMBL/GenBank/DDBJ databases">
        <title>Complete genome sequence of Streptomyces lavendulae subsp. lavendulae CCM 3239 (formerly 'Streptomyces aureofaciens CCM 3239'), the producer of the angucycline-type antibiotic auricin.</title>
        <authorList>
            <person name="Busche T."/>
            <person name="Novakova R."/>
            <person name="Al'Dilaimi A."/>
            <person name="Homerova D."/>
            <person name="Feckova L."/>
            <person name="Rezuchova B."/>
            <person name="Mingyar E."/>
            <person name="Csolleiova D."/>
            <person name="Bekeova C."/>
            <person name="Winkler A."/>
            <person name="Sevcikova B."/>
            <person name="Kalinowski J."/>
            <person name="Kormanec J."/>
            <person name="Ruckert C."/>
        </authorList>
    </citation>
    <scope>NUCLEOTIDE SEQUENCE [LARGE SCALE GENOMIC DNA]</scope>
    <source>
        <strain evidence="1 2">CCM 3239</strain>
    </source>
</reference>
<proteinExistence type="predicted"/>
<name>A0A2K8P8K9_STRLA</name>
<keyword evidence="2" id="KW-1185">Reference proteome</keyword>
<dbReference type="KEGG" id="slx:SLAV_05845"/>
<dbReference type="AlphaFoldDB" id="A0A2K8P8K9"/>
<dbReference type="Proteomes" id="UP000231791">
    <property type="component" value="Chromosome"/>
</dbReference>
<evidence type="ECO:0000313" key="1">
    <source>
        <dbReference type="EMBL" id="ATZ23074.1"/>
    </source>
</evidence>